<accession>A0AAD5NYP5</accession>
<comment type="caution">
    <text evidence="2">The sequence shown here is derived from an EMBL/GenBank/DDBJ whole genome shotgun (WGS) entry which is preliminary data.</text>
</comment>
<reference evidence="2" key="1">
    <citation type="journal article" date="2022" name="Plant J.">
        <title>Strategies of tolerance reflected in two North American maple genomes.</title>
        <authorList>
            <person name="McEvoy S.L."/>
            <person name="Sezen U.U."/>
            <person name="Trouern-Trend A."/>
            <person name="McMahon S.M."/>
            <person name="Schaberg P.G."/>
            <person name="Yang J."/>
            <person name="Wegrzyn J.L."/>
            <person name="Swenson N.G."/>
        </authorList>
    </citation>
    <scope>NUCLEOTIDE SEQUENCE</scope>
    <source>
        <strain evidence="2">91603</strain>
    </source>
</reference>
<dbReference type="Proteomes" id="UP001064489">
    <property type="component" value="Chromosome 6"/>
</dbReference>
<feature type="compositionally biased region" description="Basic and acidic residues" evidence="1">
    <location>
        <begin position="27"/>
        <end position="40"/>
    </location>
</feature>
<dbReference type="EMBL" id="JAJSOW010000004">
    <property type="protein sequence ID" value="KAI9192645.1"/>
    <property type="molecule type" value="Genomic_DNA"/>
</dbReference>
<sequence length="98" mass="10027">MLDAGVGQIEIEGTGTEEDQSVITVDQSKEAGEKQDRPTVEGKNSYRSTSVSSLHAVVAPPPGLVVVVVVVAPPPGLVTVVAPPPSLATVVATISGRW</sequence>
<evidence type="ECO:0000313" key="3">
    <source>
        <dbReference type="Proteomes" id="UP001064489"/>
    </source>
</evidence>
<organism evidence="2 3">
    <name type="scientific">Acer negundo</name>
    <name type="common">Box elder</name>
    <dbReference type="NCBI Taxonomy" id="4023"/>
    <lineage>
        <taxon>Eukaryota</taxon>
        <taxon>Viridiplantae</taxon>
        <taxon>Streptophyta</taxon>
        <taxon>Embryophyta</taxon>
        <taxon>Tracheophyta</taxon>
        <taxon>Spermatophyta</taxon>
        <taxon>Magnoliopsida</taxon>
        <taxon>eudicotyledons</taxon>
        <taxon>Gunneridae</taxon>
        <taxon>Pentapetalae</taxon>
        <taxon>rosids</taxon>
        <taxon>malvids</taxon>
        <taxon>Sapindales</taxon>
        <taxon>Sapindaceae</taxon>
        <taxon>Hippocastanoideae</taxon>
        <taxon>Acereae</taxon>
        <taxon>Acer</taxon>
    </lineage>
</organism>
<gene>
    <name evidence="2" type="ORF">LWI28_025980</name>
</gene>
<evidence type="ECO:0000256" key="1">
    <source>
        <dbReference type="SAM" id="MobiDB-lite"/>
    </source>
</evidence>
<dbReference type="AlphaFoldDB" id="A0AAD5NYP5"/>
<feature type="region of interest" description="Disordered" evidence="1">
    <location>
        <begin position="1"/>
        <end position="46"/>
    </location>
</feature>
<evidence type="ECO:0000313" key="2">
    <source>
        <dbReference type="EMBL" id="KAI9192645.1"/>
    </source>
</evidence>
<protein>
    <submittedName>
        <fullName evidence="2">Uncharacterized protein</fullName>
    </submittedName>
</protein>
<name>A0AAD5NYP5_ACENE</name>
<keyword evidence="3" id="KW-1185">Reference proteome</keyword>
<reference evidence="2" key="2">
    <citation type="submission" date="2023-02" db="EMBL/GenBank/DDBJ databases">
        <authorList>
            <person name="Swenson N.G."/>
            <person name="Wegrzyn J.L."/>
            <person name="Mcevoy S.L."/>
        </authorList>
    </citation>
    <scope>NUCLEOTIDE SEQUENCE</scope>
    <source>
        <strain evidence="2">91603</strain>
        <tissue evidence="2">Leaf</tissue>
    </source>
</reference>
<proteinExistence type="predicted"/>